<name>A0AAV7VS14_PLEWA</name>
<protein>
    <recommendedName>
        <fullName evidence="4">Secreted protein</fullName>
    </recommendedName>
</protein>
<organism evidence="2 3">
    <name type="scientific">Pleurodeles waltl</name>
    <name type="common">Iberian ribbed newt</name>
    <dbReference type="NCBI Taxonomy" id="8319"/>
    <lineage>
        <taxon>Eukaryota</taxon>
        <taxon>Metazoa</taxon>
        <taxon>Chordata</taxon>
        <taxon>Craniata</taxon>
        <taxon>Vertebrata</taxon>
        <taxon>Euteleostomi</taxon>
        <taxon>Amphibia</taxon>
        <taxon>Batrachia</taxon>
        <taxon>Caudata</taxon>
        <taxon>Salamandroidea</taxon>
        <taxon>Salamandridae</taxon>
        <taxon>Pleurodelinae</taxon>
        <taxon>Pleurodeles</taxon>
    </lineage>
</organism>
<feature type="region of interest" description="Disordered" evidence="1">
    <location>
        <begin position="20"/>
        <end position="52"/>
    </location>
</feature>
<sequence length="138" mass="14939">MKKLNCLLAVCTAYASGDQRGRKRAGESWSGSMNQRGVRGPGAATGSSRSSSCSQLAVRCSSAPYRHQRFSAAPTKETGNHQRARQRAGESCGRTMNQPQVGSKGARSHDRLHPQLLPVAPQRRTVASVSQYNTKKLQ</sequence>
<dbReference type="AlphaFoldDB" id="A0AAV7VS14"/>
<evidence type="ECO:0000256" key="1">
    <source>
        <dbReference type="SAM" id="MobiDB-lite"/>
    </source>
</evidence>
<gene>
    <name evidence="2" type="ORF">NDU88_007173</name>
</gene>
<proteinExistence type="predicted"/>
<evidence type="ECO:0000313" key="3">
    <source>
        <dbReference type="Proteomes" id="UP001066276"/>
    </source>
</evidence>
<reference evidence="2" key="1">
    <citation type="journal article" date="2022" name="bioRxiv">
        <title>Sequencing and chromosome-scale assembly of the giantPleurodeles waltlgenome.</title>
        <authorList>
            <person name="Brown T."/>
            <person name="Elewa A."/>
            <person name="Iarovenko S."/>
            <person name="Subramanian E."/>
            <person name="Araus A.J."/>
            <person name="Petzold A."/>
            <person name="Susuki M."/>
            <person name="Suzuki K.-i.T."/>
            <person name="Hayashi T."/>
            <person name="Toyoda A."/>
            <person name="Oliveira C."/>
            <person name="Osipova E."/>
            <person name="Leigh N.D."/>
            <person name="Simon A."/>
            <person name="Yun M.H."/>
        </authorList>
    </citation>
    <scope>NUCLEOTIDE SEQUENCE</scope>
    <source>
        <strain evidence="2">20211129_DDA</strain>
        <tissue evidence="2">Liver</tissue>
    </source>
</reference>
<dbReference type="EMBL" id="JANPWB010000003">
    <property type="protein sequence ID" value="KAJ1203386.1"/>
    <property type="molecule type" value="Genomic_DNA"/>
</dbReference>
<evidence type="ECO:0000313" key="2">
    <source>
        <dbReference type="EMBL" id="KAJ1203386.1"/>
    </source>
</evidence>
<accession>A0AAV7VS14</accession>
<feature type="compositionally biased region" description="Polar residues" evidence="1">
    <location>
        <begin position="125"/>
        <end position="138"/>
    </location>
</feature>
<comment type="caution">
    <text evidence="2">The sequence shown here is derived from an EMBL/GenBank/DDBJ whole genome shotgun (WGS) entry which is preliminary data.</text>
</comment>
<feature type="region of interest" description="Disordered" evidence="1">
    <location>
        <begin position="64"/>
        <end position="138"/>
    </location>
</feature>
<keyword evidence="3" id="KW-1185">Reference proteome</keyword>
<evidence type="ECO:0008006" key="4">
    <source>
        <dbReference type="Google" id="ProtNLM"/>
    </source>
</evidence>
<dbReference type="Proteomes" id="UP001066276">
    <property type="component" value="Chromosome 2_1"/>
</dbReference>